<feature type="transmembrane region" description="Helical" evidence="5">
    <location>
        <begin position="63"/>
        <end position="82"/>
    </location>
</feature>
<dbReference type="EMBL" id="RRZD01000002">
    <property type="protein sequence ID" value="MBE0398948.1"/>
    <property type="molecule type" value="Genomic_DNA"/>
</dbReference>
<feature type="transmembrane region" description="Helical" evidence="5">
    <location>
        <begin position="145"/>
        <end position="170"/>
    </location>
</feature>
<organism evidence="7 8">
    <name type="scientific">Halomonas casei</name>
    <dbReference type="NCBI Taxonomy" id="2742613"/>
    <lineage>
        <taxon>Bacteria</taxon>
        <taxon>Pseudomonadati</taxon>
        <taxon>Pseudomonadota</taxon>
        <taxon>Gammaproteobacteria</taxon>
        <taxon>Oceanospirillales</taxon>
        <taxon>Halomonadaceae</taxon>
        <taxon>Halomonas</taxon>
    </lineage>
</organism>
<evidence type="ECO:0000256" key="5">
    <source>
        <dbReference type="SAM" id="Phobius"/>
    </source>
</evidence>
<keyword evidence="3 5" id="KW-1133">Transmembrane helix</keyword>
<comment type="caution">
    <text evidence="7">The sequence shown here is derived from an EMBL/GenBank/DDBJ whole genome shotgun (WGS) entry which is preliminary data.</text>
</comment>
<keyword evidence="7" id="KW-0436">Ligase</keyword>
<feature type="transmembrane region" description="Helical" evidence="5">
    <location>
        <begin position="115"/>
        <end position="133"/>
    </location>
</feature>
<evidence type="ECO:0000313" key="7">
    <source>
        <dbReference type="EMBL" id="MBE0398948.1"/>
    </source>
</evidence>
<accession>A0ABR9EXJ6</accession>
<dbReference type="PANTHER" id="PTHR37422:SF23">
    <property type="entry name" value="TEICHURONIC ACID BIOSYNTHESIS PROTEIN TUAE"/>
    <property type="match status" value="1"/>
</dbReference>
<feature type="transmembrane region" description="Helical" evidence="5">
    <location>
        <begin position="202"/>
        <end position="218"/>
    </location>
</feature>
<comment type="subcellular location">
    <subcellularLocation>
        <location evidence="1">Membrane</location>
        <topology evidence="1">Multi-pass membrane protein</topology>
    </subcellularLocation>
</comment>
<dbReference type="RefSeq" id="WP_192535861.1">
    <property type="nucleotide sequence ID" value="NZ_CBCSBM010000001.1"/>
</dbReference>
<evidence type="ECO:0000256" key="1">
    <source>
        <dbReference type="ARBA" id="ARBA00004141"/>
    </source>
</evidence>
<feature type="transmembrane region" description="Helical" evidence="5">
    <location>
        <begin position="177"/>
        <end position="196"/>
    </location>
</feature>
<dbReference type="Pfam" id="PF04932">
    <property type="entry name" value="Wzy_C"/>
    <property type="match status" value="1"/>
</dbReference>
<keyword evidence="2 5" id="KW-0812">Transmembrane</keyword>
<feature type="transmembrane region" description="Helical" evidence="5">
    <location>
        <begin position="20"/>
        <end position="51"/>
    </location>
</feature>
<evidence type="ECO:0000259" key="6">
    <source>
        <dbReference type="Pfam" id="PF04932"/>
    </source>
</evidence>
<protein>
    <submittedName>
        <fullName evidence="7">O-antigen ligase family protein</fullName>
    </submittedName>
</protein>
<gene>
    <name evidence="7" type="ORF">EI168_02340</name>
</gene>
<keyword evidence="8" id="KW-1185">Reference proteome</keyword>
<dbReference type="PANTHER" id="PTHR37422">
    <property type="entry name" value="TEICHURONIC ACID BIOSYNTHESIS PROTEIN TUAE"/>
    <property type="match status" value="1"/>
</dbReference>
<proteinExistence type="predicted"/>
<name>A0ABR9EXJ6_9GAMM</name>
<keyword evidence="4 5" id="KW-0472">Membrane</keyword>
<evidence type="ECO:0000313" key="8">
    <source>
        <dbReference type="Proteomes" id="UP001645039"/>
    </source>
</evidence>
<evidence type="ECO:0000256" key="2">
    <source>
        <dbReference type="ARBA" id="ARBA00022692"/>
    </source>
</evidence>
<dbReference type="Proteomes" id="UP001645039">
    <property type="component" value="Unassembled WGS sequence"/>
</dbReference>
<feature type="transmembrane region" description="Helical" evidence="5">
    <location>
        <begin position="365"/>
        <end position="387"/>
    </location>
</feature>
<dbReference type="GO" id="GO:0016874">
    <property type="term" value="F:ligase activity"/>
    <property type="evidence" value="ECO:0007669"/>
    <property type="project" value="UniProtKB-KW"/>
</dbReference>
<feature type="transmembrane region" description="Helical" evidence="5">
    <location>
        <begin position="225"/>
        <end position="243"/>
    </location>
</feature>
<feature type="domain" description="O-antigen ligase-related" evidence="6">
    <location>
        <begin position="186"/>
        <end position="342"/>
    </location>
</feature>
<evidence type="ECO:0000256" key="3">
    <source>
        <dbReference type="ARBA" id="ARBA00022989"/>
    </source>
</evidence>
<dbReference type="InterPro" id="IPR007016">
    <property type="entry name" value="O-antigen_ligase-rel_domated"/>
</dbReference>
<evidence type="ECO:0000256" key="4">
    <source>
        <dbReference type="ARBA" id="ARBA00023136"/>
    </source>
</evidence>
<reference evidence="7 8" key="1">
    <citation type="submission" date="2020-07" db="EMBL/GenBank/DDBJ databases">
        <title>Halophilic bacteria isolated from french cheeses.</title>
        <authorList>
            <person name="Kothe C.I."/>
            <person name="Farah-Kraiem B."/>
            <person name="Renault P."/>
            <person name="Dridi B."/>
        </authorList>
    </citation>
    <scope>NUCLEOTIDE SEQUENCE [LARGE SCALE GENOMIC DNA]</scope>
    <source>
        <strain evidence="7 8">FME1</strain>
    </source>
</reference>
<dbReference type="InterPro" id="IPR051533">
    <property type="entry name" value="WaaL-like"/>
</dbReference>
<sequence>MSASTMSVQARFPEFYTSVAVFLFGAIALVIPSGYSVGAVLLLLGGLGLLFTMRVPRFSKGDAWIVGAVLAYALVALAEVWWDGQGSRGLDKPSRFILAIPALWWVLRFPPRRAFLWSGLAVGAIAAGSWAGWQKLFEGVDRAQGYTYVIQFGNLSMLLGVMCLAGLGWATVQRHRHVWVCFLMLGALAGILGSLFSGSRGGWVGFPIVLLVLYRAYGRNLSVRLKTAVVAAVIVGAIVVYAVPQIGVQGRVHEAFNDVSLYISGENRTTSVGARFEMWRGAAHLIQEKPLLGWGYNGYKNEMLALSDQGFISREIGEYGHAHNEFIDAFAKRGLLGLAVLIALYLIPLRLFSKGLTANGLSDRALATAGVLLPVTYIDFGLSQVFMTHNSGVMIYAFLLAILWGIHSGRLRRLPMKENHS</sequence>
<feature type="transmembrane region" description="Helical" evidence="5">
    <location>
        <begin position="334"/>
        <end position="353"/>
    </location>
</feature>
<feature type="transmembrane region" description="Helical" evidence="5">
    <location>
        <begin position="393"/>
        <end position="411"/>
    </location>
</feature>